<evidence type="ECO:0000313" key="2">
    <source>
        <dbReference type="Proteomes" id="UP000057609"/>
    </source>
</evidence>
<accession>A0A0B5BIV3</accession>
<dbReference type="AlphaFoldDB" id="A0A0B5BIV3"/>
<dbReference type="STRING" id="345632.GPICK_14450"/>
<dbReference type="HOGENOM" id="CLU_2824980_0_0_7"/>
<organism evidence="1 2">
    <name type="scientific">Geobacter pickeringii</name>
    <dbReference type="NCBI Taxonomy" id="345632"/>
    <lineage>
        <taxon>Bacteria</taxon>
        <taxon>Pseudomonadati</taxon>
        <taxon>Thermodesulfobacteriota</taxon>
        <taxon>Desulfuromonadia</taxon>
        <taxon>Geobacterales</taxon>
        <taxon>Geobacteraceae</taxon>
        <taxon>Geobacter</taxon>
    </lineage>
</organism>
<name>A0A0B5BIV3_9BACT</name>
<proteinExistence type="predicted"/>
<protein>
    <submittedName>
        <fullName evidence="1">Uncharacterized protein</fullName>
    </submittedName>
</protein>
<dbReference type="KEGG" id="gpi:GPICK_14450"/>
<evidence type="ECO:0000313" key="1">
    <source>
        <dbReference type="EMBL" id="AJE04395.1"/>
    </source>
</evidence>
<reference evidence="1 2" key="1">
    <citation type="journal article" date="2015" name="Genome Announc.">
        <title>Complete Genome of Geobacter pickeringii G13T, a Metal-Reducing Isolate from Sedimentary Kaolin Deposits.</title>
        <authorList>
            <person name="Badalamenti J.P."/>
            <person name="Bond D.R."/>
        </authorList>
    </citation>
    <scope>NUCLEOTIDE SEQUENCE [LARGE SCALE GENOMIC DNA]</scope>
    <source>
        <strain evidence="1 2">G13</strain>
    </source>
</reference>
<gene>
    <name evidence="1" type="ORF">GPICK_14450</name>
</gene>
<sequence>MVTTGDDDNLAFFNLIYETMFAVDPTGPATRKLEAERLRFSGPIERGATNLFEKSENSVSLTFVGL</sequence>
<dbReference type="EMBL" id="CP009788">
    <property type="protein sequence ID" value="AJE04395.1"/>
    <property type="molecule type" value="Genomic_DNA"/>
</dbReference>
<dbReference type="Proteomes" id="UP000057609">
    <property type="component" value="Chromosome"/>
</dbReference>
<keyword evidence="2" id="KW-1185">Reference proteome</keyword>